<evidence type="ECO:0000313" key="4">
    <source>
        <dbReference type="Proteomes" id="UP000266693"/>
    </source>
</evidence>
<feature type="signal peptide" evidence="2">
    <location>
        <begin position="1"/>
        <end position="25"/>
    </location>
</feature>
<evidence type="ECO:0000313" key="3">
    <source>
        <dbReference type="EMBL" id="RHW16333.1"/>
    </source>
</evidence>
<keyword evidence="4" id="KW-1185">Reference proteome</keyword>
<comment type="caution">
    <text evidence="3">The sequence shown here is derived from an EMBL/GenBank/DDBJ whole genome shotgun (WGS) entry which is preliminary data.</text>
</comment>
<dbReference type="InterPro" id="IPR047589">
    <property type="entry name" value="DUF11_rpt"/>
</dbReference>
<evidence type="ECO:0000256" key="1">
    <source>
        <dbReference type="SAM" id="MobiDB-lite"/>
    </source>
</evidence>
<dbReference type="EMBL" id="QWLV01000010">
    <property type="protein sequence ID" value="RHW16333.1"/>
    <property type="molecule type" value="Genomic_DNA"/>
</dbReference>
<evidence type="ECO:0000256" key="2">
    <source>
        <dbReference type="SAM" id="SignalP"/>
    </source>
</evidence>
<gene>
    <name evidence="3" type="ORF">D1610_15960</name>
</gene>
<feature type="compositionally biased region" description="Polar residues" evidence="1">
    <location>
        <begin position="189"/>
        <end position="208"/>
    </location>
</feature>
<protein>
    <submittedName>
        <fullName evidence="3">DUF11 domain-containing protein</fullName>
    </submittedName>
</protein>
<sequence length="355" mass="34427">MTSKTRLLLAAGAVAGVAGASPALAGGTTAGTSITNNVTVNYQVGGVAQNAVTASNSFTVDRKVDLTIVETGNATTSVSPGQTVAVTTFAVTNTSNEVLDFALTAAQLTGGSAPHGGTDNFNVTGLAVYVDTNGNGVYNAGTDLAATYVDELGIDATRTVFVVAAVPLGQATGDKAAVSLTATAREGGTATSQGAAISQTSGANTSGKDTVFTDGAGTDDAARDGAFSARDDYTVAAASLTVAKTSTVISDPVNGATDPKMIPGAVVEYCIAVTNAAGGAAASNVAISDPLPSQTTYLASGPGSIGIMLGGTVTGGVCNADGASGGSFASNTVSGTLASVPAGSSSTLRFRVTVN</sequence>
<dbReference type="RefSeq" id="WP_118865199.1">
    <property type="nucleotide sequence ID" value="NZ_QWLV01000010.1"/>
</dbReference>
<dbReference type="OrthoDB" id="5400913at2"/>
<keyword evidence="2" id="KW-0732">Signal</keyword>
<feature type="chain" id="PRO_5017244166" evidence="2">
    <location>
        <begin position="26"/>
        <end position="355"/>
    </location>
</feature>
<dbReference type="AlphaFoldDB" id="A0A396RPZ5"/>
<name>A0A396RPZ5_9SPHN</name>
<proteinExistence type="predicted"/>
<reference evidence="3 4" key="1">
    <citation type="submission" date="2018-08" db="EMBL/GenBank/DDBJ databases">
        <title>The multiple taxonomic identification of Sphingomonas gilva.</title>
        <authorList>
            <person name="Zhu D."/>
            <person name="Zheng S."/>
        </authorList>
    </citation>
    <scope>NUCLEOTIDE SEQUENCE [LARGE SCALE GENOMIC DNA]</scope>
    <source>
        <strain evidence="3 4">ZDH117</strain>
    </source>
</reference>
<dbReference type="NCBIfam" id="TIGR01451">
    <property type="entry name" value="B_ant_repeat"/>
    <property type="match status" value="1"/>
</dbReference>
<feature type="region of interest" description="Disordered" evidence="1">
    <location>
        <begin position="189"/>
        <end position="215"/>
    </location>
</feature>
<organism evidence="3 4">
    <name type="scientific">Sphingomonas gilva</name>
    <dbReference type="NCBI Taxonomy" id="2305907"/>
    <lineage>
        <taxon>Bacteria</taxon>
        <taxon>Pseudomonadati</taxon>
        <taxon>Pseudomonadota</taxon>
        <taxon>Alphaproteobacteria</taxon>
        <taxon>Sphingomonadales</taxon>
        <taxon>Sphingomonadaceae</taxon>
        <taxon>Sphingomonas</taxon>
    </lineage>
</organism>
<accession>A0A396RPZ5</accession>
<dbReference type="Proteomes" id="UP000266693">
    <property type="component" value="Unassembled WGS sequence"/>
</dbReference>